<evidence type="ECO:0000256" key="4">
    <source>
        <dbReference type="ARBA" id="ARBA00022840"/>
    </source>
</evidence>
<dbReference type="PROSITE" id="PS00211">
    <property type="entry name" value="ABC_TRANSPORTER_1"/>
    <property type="match status" value="1"/>
</dbReference>
<dbReference type="GO" id="GO:0005524">
    <property type="term" value="F:ATP binding"/>
    <property type="evidence" value="ECO:0007669"/>
    <property type="project" value="UniProtKB-KW"/>
</dbReference>
<dbReference type="PROSITE" id="PS51371">
    <property type="entry name" value="CBS"/>
    <property type="match status" value="1"/>
</dbReference>
<dbReference type="InterPro" id="IPR003593">
    <property type="entry name" value="AAA+_ATPase"/>
</dbReference>
<dbReference type="Proteomes" id="UP000558997">
    <property type="component" value="Unassembled WGS sequence"/>
</dbReference>
<dbReference type="InterPro" id="IPR000644">
    <property type="entry name" value="CBS_dom"/>
</dbReference>
<dbReference type="RefSeq" id="WP_337905905.1">
    <property type="nucleotide sequence ID" value="NZ_BAAAVN010000001.1"/>
</dbReference>
<feature type="domain" description="ABC transporter" evidence="8">
    <location>
        <begin position="29"/>
        <end position="265"/>
    </location>
</feature>
<evidence type="ECO:0000256" key="2">
    <source>
        <dbReference type="ARBA" id="ARBA00022448"/>
    </source>
</evidence>
<dbReference type="PANTHER" id="PTHR43117:SF4">
    <property type="entry name" value="OSMOPROTECTANT IMPORT ATP-BINDING PROTEIN OSMV"/>
    <property type="match status" value="1"/>
</dbReference>
<feature type="domain" description="CBS" evidence="9">
    <location>
        <begin position="341"/>
        <end position="399"/>
    </location>
</feature>
<evidence type="ECO:0000259" key="8">
    <source>
        <dbReference type="PROSITE" id="PS50893"/>
    </source>
</evidence>
<sequence>MSESTVTEGSTGASTSSPAAAGEISGVDIELTDVVKRYPGQKKAAVEGLSLHIPAGEIVMFVGPSGCGKTTSLKMINRLIEPTSGRIRIGGEDISRQDDDDLRRRIGYVIQGGSLFPHMTVTQNIALVPGLLGWDKRRTAERVDELLELVGLDPARYRNRYPRELSGGQQQRVGVARGLAADPPVILMDEPFGAVDPITRQRLQDELLSIQEELRKTIVCVTHDFDEAVKLGDRILILTEGAKIAQYDTPEAILASPADRFVADFVGAGAALKQLTLSRVSEIELCQRTVAEIGDPAPAVLRAAEAAGDDCVVVLDRRRRPVDWMWTRDLSNVDNVPAPHEDTDLVTIDRRATLNDALDTMLTSSHGSAVVTGRRDEYLGVVDFQSVLARIQDAAPNGSDPAPNGSDPAPNGSDPAPNGSDPAPNGLGPAPSGSDPEPEVAP</sequence>
<evidence type="ECO:0000256" key="3">
    <source>
        <dbReference type="ARBA" id="ARBA00022741"/>
    </source>
</evidence>
<evidence type="ECO:0000256" key="5">
    <source>
        <dbReference type="ARBA" id="ARBA00066388"/>
    </source>
</evidence>
<proteinExistence type="inferred from homology"/>
<keyword evidence="11" id="KW-1185">Reference proteome</keyword>
<dbReference type="EMBL" id="JACHNF010000001">
    <property type="protein sequence ID" value="MBB5979172.1"/>
    <property type="molecule type" value="Genomic_DNA"/>
</dbReference>
<accession>A0A841DKW4</accession>
<evidence type="ECO:0000313" key="10">
    <source>
        <dbReference type="EMBL" id="MBB5979172.1"/>
    </source>
</evidence>
<dbReference type="InterPro" id="IPR046342">
    <property type="entry name" value="CBS_dom_sf"/>
</dbReference>
<dbReference type="PROSITE" id="PS50893">
    <property type="entry name" value="ABC_TRANSPORTER_2"/>
    <property type="match status" value="1"/>
</dbReference>
<keyword evidence="3" id="KW-0547">Nucleotide-binding</keyword>
<feature type="region of interest" description="Disordered" evidence="7">
    <location>
        <begin position="1"/>
        <end position="21"/>
    </location>
</feature>
<dbReference type="Pfam" id="PF00005">
    <property type="entry name" value="ABC_tran"/>
    <property type="match status" value="1"/>
</dbReference>
<dbReference type="PANTHER" id="PTHR43117">
    <property type="entry name" value="OSMOPROTECTANT IMPORT ATP-BINDING PROTEIN OSMV"/>
    <property type="match status" value="1"/>
</dbReference>
<dbReference type="GO" id="GO:0016887">
    <property type="term" value="F:ATP hydrolysis activity"/>
    <property type="evidence" value="ECO:0007669"/>
    <property type="project" value="InterPro"/>
</dbReference>
<comment type="similarity">
    <text evidence="1">Belongs to the ABC transporter superfamily.</text>
</comment>
<dbReference type="FunFam" id="3.40.50.300:FF:000425">
    <property type="entry name" value="Probable ABC transporter, ATP-binding subunit"/>
    <property type="match status" value="1"/>
</dbReference>
<comment type="caution">
    <text evidence="10">The sequence shown here is derived from an EMBL/GenBank/DDBJ whole genome shotgun (WGS) entry which is preliminary data.</text>
</comment>
<feature type="region of interest" description="Disordered" evidence="7">
    <location>
        <begin position="394"/>
        <end position="442"/>
    </location>
</feature>
<dbReference type="SMART" id="SM00382">
    <property type="entry name" value="AAA"/>
    <property type="match status" value="1"/>
</dbReference>
<dbReference type="GO" id="GO:0015418">
    <property type="term" value="F:ABC-type quaternary ammonium compound transporting activity"/>
    <property type="evidence" value="ECO:0007669"/>
    <property type="project" value="UniProtKB-EC"/>
</dbReference>
<evidence type="ECO:0000256" key="6">
    <source>
        <dbReference type="PROSITE-ProRule" id="PRU00703"/>
    </source>
</evidence>
<dbReference type="Gene3D" id="3.40.50.300">
    <property type="entry name" value="P-loop containing nucleotide triphosphate hydrolases"/>
    <property type="match status" value="1"/>
</dbReference>
<keyword evidence="6" id="KW-0129">CBS domain</keyword>
<dbReference type="InterPro" id="IPR017871">
    <property type="entry name" value="ABC_transporter-like_CS"/>
</dbReference>
<evidence type="ECO:0000313" key="11">
    <source>
        <dbReference type="Proteomes" id="UP000558997"/>
    </source>
</evidence>
<keyword evidence="2" id="KW-0813">Transport</keyword>
<organism evidence="10 11">
    <name type="scientific">Kribbella solani</name>
    <dbReference type="NCBI Taxonomy" id="236067"/>
    <lineage>
        <taxon>Bacteria</taxon>
        <taxon>Bacillati</taxon>
        <taxon>Actinomycetota</taxon>
        <taxon>Actinomycetes</taxon>
        <taxon>Propionibacteriales</taxon>
        <taxon>Kribbellaceae</taxon>
        <taxon>Kribbella</taxon>
    </lineage>
</organism>
<protein>
    <recommendedName>
        <fullName evidence="5">ABC-type quaternary amine transporter</fullName>
        <ecNumber evidence="5">7.6.2.9</ecNumber>
    </recommendedName>
</protein>
<reference evidence="10 11" key="1">
    <citation type="submission" date="2020-08" db="EMBL/GenBank/DDBJ databases">
        <title>Sequencing the genomes of 1000 actinobacteria strains.</title>
        <authorList>
            <person name="Klenk H.-P."/>
        </authorList>
    </citation>
    <scope>NUCLEOTIDE SEQUENCE [LARGE SCALE GENOMIC DNA]</scope>
    <source>
        <strain evidence="10 11">DSM 17294</strain>
    </source>
</reference>
<keyword evidence="4 10" id="KW-0067">ATP-binding</keyword>
<dbReference type="AlphaFoldDB" id="A0A841DKW4"/>
<dbReference type="EC" id="7.6.2.9" evidence="5"/>
<dbReference type="SUPFAM" id="SSF52540">
    <property type="entry name" value="P-loop containing nucleoside triphosphate hydrolases"/>
    <property type="match status" value="1"/>
</dbReference>
<dbReference type="SUPFAM" id="SSF54631">
    <property type="entry name" value="CBS-domain pair"/>
    <property type="match status" value="1"/>
</dbReference>
<evidence type="ECO:0000259" key="9">
    <source>
        <dbReference type="PROSITE" id="PS51371"/>
    </source>
</evidence>
<evidence type="ECO:0000256" key="1">
    <source>
        <dbReference type="ARBA" id="ARBA00005417"/>
    </source>
</evidence>
<name>A0A841DKW4_9ACTN</name>
<dbReference type="InterPro" id="IPR027417">
    <property type="entry name" value="P-loop_NTPase"/>
</dbReference>
<dbReference type="InterPro" id="IPR003439">
    <property type="entry name" value="ABC_transporter-like_ATP-bd"/>
</dbReference>
<evidence type="ECO:0000256" key="7">
    <source>
        <dbReference type="SAM" id="MobiDB-lite"/>
    </source>
</evidence>
<gene>
    <name evidence="10" type="ORF">HDA44_002513</name>
</gene>